<dbReference type="Gene3D" id="1.20.1280.50">
    <property type="match status" value="1"/>
</dbReference>
<dbReference type="Proteomes" id="UP000237347">
    <property type="component" value="Unassembled WGS sequence"/>
</dbReference>
<sequence length="81" mass="9610">MDMFRKLSEHLILIIISFLPFKEAVRTSVLSKRWRYIWRETRNIEFDEIHSKPSSSNRIILASALASLSNFLLAKLHPRNR</sequence>
<dbReference type="Pfam" id="PF00646">
    <property type="entry name" value="F-box"/>
    <property type="match status" value="1"/>
</dbReference>
<dbReference type="InterPro" id="IPR001810">
    <property type="entry name" value="F-box_dom"/>
</dbReference>
<dbReference type="EMBL" id="PKMF04000164">
    <property type="protein sequence ID" value="KAK7845867.1"/>
    <property type="molecule type" value="Genomic_DNA"/>
</dbReference>
<reference evidence="2 3" key="1">
    <citation type="journal article" date="2018" name="Sci. Data">
        <title>The draft genome sequence of cork oak.</title>
        <authorList>
            <person name="Ramos A.M."/>
            <person name="Usie A."/>
            <person name="Barbosa P."/>
            <person name="Barros P.M."/>
            <person name="Capote T."/>
            <person name="Chaves I."/>
            <person name="Simoes F."/>
            <person name="Abreu I."/>
            <person name="Carrasquinho I."/>
            <person name="Faro C."/>
            <person name="Guimaraes J.B."/>
            <person name="Mendonca D."/>
            <person name="Nobrega F."/>
            <person name="Rodrigues L."/>
            <person name="Saibo N.J.M."/>
            <person name="Varela M.C."/>
            <person name="Egas C."/>
            <person name="Matos J."/>
            <person name="Miguel C.M."/>
            <person name="Oliveira M.M."/>
            <person name="Ricardo C.P."/>
            <person name="Goncalves S."/>
        </authorList>
    </citation>
    <scope>NUCLEOTIDE SEQUENCE [LARGE SCALE GENOMIC DNA]</scope>
    <source>
        <strain evidence="3">cv. HL8</strain>
    </source>
</reference>
<accession>A0AAW0L2K9</accession>
<feature type="domain" description="F-box" evidence="1">
    <location>
        <begin position="7"/>
        <end position="48"/>
    </location>
</feature>
<dbReference type="AlphaFoldDB" id="A0AAW0L2K9"/>
<dbReference type="CDD" id="cd22160">
    <property type="entry name" value="F-box_AtFBL13-like"/>
    <property type="match status" value="1"/>
</dbReference>
<evidence type="ECO:0000313" key="3">
    <source>
        <dbReference type="Proteomes" id="UP000237347"/>
    </source>
</evidence>
<evidence type="ECO:0000259" key="1">
    <source>
        <dbReference type="SMART" id="SM00256"/>
    </source>
</evidence>
<dbReference type="PANTHER" id="PTHR32212:SF234">
    <property type="entry name" value="F-BOX_LRR-REPEAT PROTEIN 13-LIKE"/>
    <property type="match status" value="1"/>
</dbReference>
<dbReference type="InterPro" id="IPR036047">
    <property type="entry name" value="F-box-like_dom_sf"/>
</dbReference>
<evidence type="ECO:0000313" key="2">
    <source>
        <dbReference type="EMBL" id="KAK7845867.1"/>
    </source>
</evidence>
<name>A0AAW0L2K9_QUESU</name>
<proteinExistence type="predicted"/>
<dbReference type="PANTHER" id="PTHR32212">
    <property type="entry name" value="CYCLIN-LIKE F-BOX"/>
    <property type="match status" value="1"/>
</dbReference>
<gene>
    <name evidence="2" type="ORF">CFP56_008836</name>
</gene>
<organism evidence="2 3">
    <name type="scientific">Quercus suber</name>
    <name type="common">Cork oak</name>
    <dbReference type="NCBI Taxonomy" id="58331"/>
    <lineage>
        <taxon>Eukaryota</taxon>
        <taxon>Viridiplantae</taxon>
        <taxon>Streptophyta</taxon>
        <taxon>Embryophyta</taxon>
        <taxon>Tracheophyta</taxon>
        <taxon>Spermatophyta</taxon>
        <taxon>Magnoliopsida</taxon>
        <taxon>eudicotyledons</taxon>
        <taxon>Gunneridae</taxon>
        <taxon>Pentapetalae</taxon>
        <taxon>rosids</taxon>
        <taxon>fabids</taxon>
        <taxon>Fagales</taxon>
        <taxon>Fagaceae</taxon>
        <taxon>Quercus</taxon>
    </lineage>
</organism>
<dbReference type="SUPFAM" id="SSF81383">
    <property type="entry name" value="F-box domain"/>
    <property type="match status" value="1"/>
</dbReference>
<protein>
    <submittedName>
        <fullName evidence="2">F-box/lrr-repeat protein</fullName>
    </submittedName>
</protein>
<dbReference type="InterPro" id="IPR053781">
    <property type="entry name" value="F-box_AtFBL13-like"/>
</dbReference>
<comment type="caution">
    <text evidence="2">The sequence shown here is derived from an EMBL/GenBank/DDBJ whole genome shotgun (WGS) entry which is preliminary data.</text>
</comment>
<dbReference type="SMART" id="SM00256">
    <property type="entry name" value="FBOX"/>
    <property type="match status" value="1"/>
</dbReference>
<keyword evidence="3" id="KW-1185">Reference proteome</keyword>